<reference evidence="2 3" key="1">
    <citation type="submission" date="2019-01" db="EMBL/GenBank/DDBJ databases">
        <authorList>
            <person name="Chen W.-M."/>
        </authorList>
    </citation>
    <scope>NUCLEOTIDE SEQUENCE [LARGE SCALE GENOMIC DNA]</scope>
    <source>
        <strain evidence="2 3">TLA-22</strain>
    </source>
</reference>
<dbReference type="AlphaFoldDB" id="A0A437J4H7"/>
<gene>
    <name evidence="2" type="ORF">ENE74_14455</name>
</gene>
<sequence length="151" mass="16256">MPEPDAFDALRRRLAGGEAKSGEQSGRASPGSVWAAIGRGFLGHCPCCGQGKLFQRFLKPVALCASCQEDWTPQQADDFPAYVSIFLTGHILAPLIIALVKDTEFSVAALMALIVPLAIVMMIGLLQPAKGAIIALQWWFGMHGFEGRKKS</sequence>
<dbReference type="Proteomes" id="UP000282977">
    <property type="component" value="Unassembled WGS sequence"/>
</dbReference>
<evidence type="ECO:0000313" key="2">
    <source>
        <dbReference type="EMBL" id="RVT39566.1"/>
    </source>
</evidence>
<keyword evidence="3" id="KW-1185">Reference proteome</keyword>
<evidence type="ECO:0000313" key="3">
    <source>
        <dbReference type="Proteomes" id="UP000282977"/>
    </source>
</evidence>
<evidence type="ECO:0000256" key="1">
    <source>
        <dbReference type="SAM" id="Phobius"/>
    </source>
</evidence>
<dbReference type="Pfam" id="PF06170">
    <property type="entry name" value="DUF983"/>
    <property type="match status" value="1"/>
</dbReference>
<keyword evidence="1" id="KW-0812">Transmembrane</keyword>
<dbReference type="EMBL" id="RZUL01000006">
    <property type="protein sequence ID" value="RVT39566.1"/>
    <property type="molecule type" value="Genomic_DNA"/>
</dbReference>
<proteinExistence type="predicted"/>
<accession>A0A437J4H7</accession>
<protein>
    <submittedName>
        <fullName evidence="2">DUF983 domain-containing protein</fullName>
    </submittedName>
</protein>
<dbReference type="OrthoDB" id="9799456at2"/>
<keyword evidence="1" id="KW-0472">Membrane</keyword>
<keyword evidence="1" id="KW-1133">Transmembrane helix</keyword>
<feature type="transmembrane region" description="Helical" evidence="1">
    <location>
        <begin position="107"/>
        <end position="126"/>
    </location>
</feature>
<dbReference type="InterPro" id="IPR009325">
    <property type="entry name" value="DUF983"/>
</dbReference>
<organism evidence="2 3">
    <name type="scientific">Sphingobium algorifonticola</name>
    <dbReference type="NCBI Taxonomy" id="2008318"/>
    <lineage>
        <taxon>Bacteria</taxon>
        <taxon>Pseudomonadati</taxon>
        <taxon>Pseudomonadota</taxon>
        <taxon>Alphaproteobacteria</taxon>
        <taxon>Sphingomonadales</taxon>
        <taxon>Sphingomonadaceae</taxon>
        <taxon>Sphingobium</taxon>
    </lineage>
</organism>
<dbReference type="RefSeq" id="WP_127691651.1">
    <property type="nucleotide sequence ID" value="NZ_RZUL01000006.1"/>
</dbReference>
<feature type="transmembrane region" description="Helical" evidence="1">
    <location>
        <begin position="79"/>
        <end position="100"/>
    </location>
</feature>
<comment type="caution">
    <text evidence="2">The sequence shown here is derived from an EMBL/GenBank/DDBJ whole genome shotgun (WGS) entry which is preliminary data.</text>
</comment>
<name>A0A437J4H7_9SPHN</name>